<accession>A0A9Q8STL7</accession>
<sequence>MASPGNVLILLLYYHPRVFIEQRQLLQCQPMMYTCLMNNAARAQLRHSLDTVNSGLPARHSSQSPCTSTDPEVLELWTSLLSVLPAALDSWKANCRHEEVRNHIRQHTS</sequence>
<dbReference type="KEGG" id="clup:CLUP02_08315"/>
<dbReference type="Proteomes" id="UP000830671">
    <property type="component" value="Chromosome 4"/>
</dbReference>
<gene>
    <name evidence="1" type="ORF">CLUP02_08315</name>
</gene>
<dbReference type="EMBL" id="CP019476">
    <property type="protein sequence ID" value="UQC82825.1"/>
    <property type="molecule type" value="Genomic_DNA"/>
</dbReference>
<proteinExistence type="predicted"/>
<organism evidence="1 2">
    <name type="scientific">Colletotrichum lupini</name>
    <dbReference type="NCBI Taxonomy" id="145971"/>
    <lineage>
        <taxon>Eukaryota</taxon>
        <taxon>Fungi</taxon>
        <taxon>Dikarya</taxon>
        <taxon>Ascomycota</taxon>
        <taxon>Pezizomycotina</taxon>
        <taxon>Sordariomycetes</taxon>
        <taxon>Hypocreomycetidae</taxon>
        <taxon>Glomerellales</taxon>
        <taxon>Glomerellaceae</taxon>
        <taxon>Colletotrichum</taxon>
        <taxon>Colletotrichum acutatum species complex</taxon>
    </lineage>
</organism>
<dbReference type="GeneID" id="73342315"/>
<name>A0A9Q8STL7_9PEZI</name>
<dbReference type="RefSeq" id="XP_049144448.1">
    <property type="nucleotide sequence ID" value="XM_049287305.1"/>
</dbReference>
<reference evidence="1" key="1">
    <citation type="journal article" date="2021" name="Mol. Plant Microbe Interact.">
        <title>Complete Genome Sequence of the Plant-Pathogenic Fungus Colletotrichum lupini.</title>
        <authorList>
            <person name="Baroncelli R."/>
            <person name="Pensec F."/>
            <person name="Da Lio D."/>
            <person name="Boufleur T."/>
            <person name="Vicente I."/>
            <person name="Sarrocco S."/>
            <person name="Picot A."/>
            <person name="Baraldi E."/>
            <person name="Sukno S."/>
            <person name="Thon M."/>
            <person name="Le Floch G."/>
        </authorList>
    </citation>
    <scope>NUCLEOTIDE SEQUENCE</scope>
    <source>
        <strain evidence="1">IMI 504893</strain>
    </source>
</reference>
<evidence type="ECO:0000313" key="2">
    <source>
        <dbReference type="Proteomes" id="UP000830671"/>
    </source>
</evidence>
<evidence type="ECO:0000313" key="1">
    <source>
        <dbReference type="EMBL" id="UQC82825.1"/>
    </source>
</evidence>
<protein>
    <submittedName>
        <fullName evidence="1">Uncharacterized protein</fullName>
    </submittedName>
</protein>
<dbReference type="AlphaFoldDB" id="A0A9Q8STL7"/>
<keyword evidence="2" id="KW-1185">Reference proteome</keyword>